<accession>A0A5N5T4P7</accession>
<feature type="non-terminal residue" evidence="1">
    <location>
        <position position="78"/>
    </location>
</feature>
<proteinExistence type="predicted"/>
<feature type="non-terminal residue" evidence="1">
    <location>
        <position position="1"/>
    </location>
</feature>
<evidence type="ECO:0000313" key="1">
    <source>
        <dbReference type="EMBL" id="KAB7499950.1"/>
    </source>
</evidence>
<comment type="caution">
    <text evidence="1">The sequence shown here is derived from an EMBL/GenBank/DDBJ whole genome shotgun (WGS) entry which is preliminary data.</text>
</comment>
<dbReference type="Proteomes" id="UP000326759">
    <property type="component" value="Unassembled WGS sequence"/>
</dbReference>
<sequence length="78" mass="9088">IIVPQPSNLAECDDQMQTYQILLEAKFKRKTELIENLKHLRSEKEPLLKVKVTLQEEVSTSNQLINTKSEEVTQIKHK</sequence>
<name>A0A5N5T4P7_9CRUS</name>
<evidence type="ECO:0000313" key="2">
    <source>
        <dbReference type="Proteomes" id="UP000326759"/>
    </source>
</evidence>
<gene>
    <name evidence="1" type="ORF">Anas_14739</name>
</gene>
<reference evidence="1 2" key="1">
    <citation type="journal article" date="2019" name="PLoS Biol.">
        <title>Sex chromosomes control vertical transmission of feminizing Wolbachia symbionts in an isopod.</title>
        <authorList>
            <person name="Becking T."/>
            <person name="Chebbi M.A."/>
            <person name="Giraud I."/>
            <person name="Moumen B."/>
            <person name="Laverre T."/>
            <person name="Caubet Y."/>
            <person name="Peccoud J."/>
            <person name="Gilbert C."/>
            <person name="Cordaux R."/>
        </authorList>
    </citation>
    <scope>NUCLEOTIDE SEQUENCE [LARGE SCALE GENOMIC DNA]</scope>
    <source>
        <strain evidence="1">ANa2</strain>
        <tissue evidence="1">Whole body excluding digestive tract and cuticle</tissue>
    </source>
</reference>
<organism evidence="1 2">
    <name type="scientific">Armadillidium nasatum</name>
    <dbReference type="NCBI Taxonomy" id="96803"/>
    <lineage>
        <taxon>Eukaryota</taxon>
        <taxon>Metazoa</taxon>
        <taxon>Ecdysozoa</taxon>
        <taxon>Arthropoda</taxon>
        <taxon>Crustacea</taxon>
        <taxon>Multicrustacea</taxon>
        <taxon>Malacostraca</taxon>
        <taxon>Eumalacostraca</taxon>
        <taxon>Peracarida</taxon>
        <taxon>Isopoda</taxon>
        <taxon>Oniscidea</taxon>
        <taxon>Crinocheta</taxon>
        <taxon>Armadillidiidae</taxon>
        <taxon>Armadillidium</taxon>
    </lineage>
</organism>
<dbReference type="AlphaFoldDB" id="A0A5N5T4P7"/>
<protein>
    <submittedName>
        <fullName evidence="1">Uncharacterized protein</fullName>
    </submittedName>
</protein>
<dbReference type="EMBL" id="SEYY01015951">
    <property type="protein sequence ID" value="KAB7499950.1"/>
    <property type="molecule type" value="Genomic_DNA"/>
</dbReference>
<keyword evidence="2" id="KW-1185">Reference proteome</keyword>